<evidence type="ECO:0000313" key="3">
    <source>
        <dbReference type="Proteomes" id="UP000322873"/>
    </source>
</evidence>
<keyword evidence="3" id="KW-1185">Reference proteome</keyword>
<accession>A0A5M9JJI6</accession>
<name>A0A5M9JJI6_MONFR</name>
<feature type="compositionally biased region" description="Basic and acidic residues" evidence="1">
    <location>
        <begin position="128"/>
        <end position="150"/>
    </location>
</feature>
<feature type="compositionally biased region" description="Low complexity" evidence="1">
    <location>
        <begin position="113"/>
        <end position="127"/>
    </location>
</feature>
<feature type="region of interest" description="Disordered" evidence="1">
    <location>
        <begin position="67"/>
        <end position="206"/>
    </location>
</feature>
<dbReference type="EMBL" id="VICG01000008">
    <property type="protein sequence ID" value="KAA8569624.1"/>
    <property type="molecule type" value="Genomic_DNA"/>
</dbReference>
<sequence>MTQYFEGDLAEFNELCLALKKRTDECILKAEDYGDRVADQVSLQFEDIVEGLQSTNLQESPQIHALPHPQSYFQPESEQQHPALTPPWQDYSMSNSNATSINNTSQIHLRAPGSAGSGSEKTGATSSSKEKEKKEKQNFWEATFGKDSKYQRPYAPAPSSDNTTQQLGMQASSPPGDKRGLVGFGMNRQEKQSRSFSRGFKEEGEA</sequence>
<gene>
    <name evidence="2" type="ORF">EYC84_001233</name>
</gene>
<dbReference type="Proteomes" id="UP000322873">
    <property type="component" value="Unassembled WGS sequence"/>
</dbReference>
<feature type="compositionally biased region" description="Basic and acidic residues" evidence="1">
    <location>
        <begin position="188"/>
        <end position="206"/>
    </location>
</feature>
<evidence type="ECO:0000256" key="1">
    <source>
        <dbReference type="SAM" id="MobiDB-lite"/>
    </source>
</evidence>
<comment type="caution">
    <text evidence="2">The sequence shown here is derived from an EMBL/GenBank/DDBJ whole genome shotgun (WGS) entry which is preliminary data.</text>
</comment>
<proteinExistence type="predicted"/>
<feature type="compositionally biased region" description="Polar residues" evidence="1">
    <location>
        <begin position="159"/>
        <end position="173"/>
    </location>
</feature>
<protein>
    <submittedName>
        <fullName evidence="2">Uncharacterized protein</fullName>
    </submittedName>
</protein>
<evidence type="ECO:0000313" key="2">
    <source>
        <dbReference type="EMBL" id="KAA8569624.1"/>
    </source>
</evidence>
<reference evidence="2 3" key="1">
    <citation type="submission" date="2019-06" db="EMBL/GenBank/DDBJ databases">
        <title>Genome Sequence of the Brown Rot Fungal Pathogen Monilinia fructicola.</title>
        <authorList>
            <person name="De Miccolis Angelini R.M."/>
            <person name="Landi L."/>
            <person name="Abate D."/>
            <person name="Pollastro S."/>
            <person name="Romanazzi G."/>
            <person name="Faretra F."/>
        </authorList>
    </citation>
    <scope>NUCLEOTIDE SEQUENCE [LARGE SCALE GENOMIC DNA]</scope>
    <source>
        <strain evidence="2 3">Mfrc123</strain>
    </source>
</reference>
<dbReference type="AlphaFoldDB" id="A0A5M9JJI6"/>
<dbReference type="VEuPathDB" id="FungiDB:MFRU_004g03560"/>
<organism evidence="2 3">
    <name type="scientific">Monilinia fructicola</name>
    <name type="common">Brown rot fungus</name>
    <name type="synonym">Ciboria fructicola</name>
    <dbReference type="NCBI Taxonomy" id="38448"/>
    <lineage>
        <taxon>Eukaryota</taxon>
        <taxon>Fungi</taxon>
        <taxon>Dikarya</taxon>
        <taxon>Ascomycota</taxon>
        <taxon>Pezizomycotina</taxon>
        <taxon>Leotiomycetes</taxon>
        <taxon>Helotiales</taxon>
        <taxon>Sclerotiniaceae</taxon>
        <taxon>Monilinia</taxon>
    </lineage>
</organism>
<feature type="compositionally biased region" description="Polar residues" evidence="1">
    <location>
        <begin position="71"/>
        <end position="82"/>
    </location>
</feature>
<feature type="compositionally biased region" description="Low complexity" evidence="1">
    <location>
        <begin position="92"/>
        <end position="105"/>
    </location>
</feature>